<dbReference type="AlphaFoldDB" id="A0A060YUU5"/>
<dbReference type="EMBL" id="FR920837">
    <property type="protein sequence ID" value="CDQ95357.1"/>
    <property type="molecule type" value="Genomic_DNA"/>
</dbReference>
<proteinExistence type="predicted"/>
<accession>A0A060YUU5</accession>
<sequence length="119" mass="13860">GNLNTTAYNDILDDSVLPNLWQQFVEGPFLFQHDNAPVHKARLIQKWFVEIGVEELDWPSQSPDLNPIKHLWDELERRLRARSSRPKSVPNLTNALVAEWKQQCSNILWKAFPGECRLL</sequence>
<gene>
    <name evidence="2" type="ORF">GSONMT00062299001</name>
</gene>
<dbReference type="Pfam" id="PF13358">
    <property type="entry name" value="DDE_3"/>
    <property type="match status" value="1"/>
</dbReference>
<reference evidence="2" key="1">
    <citation type="journal article" date="2014" name="Nat. Commun.">
        <title>The rainbow trout genome provides novel insights into evolution after whole-genome duplication in vertebrates.</title>
        <authorList>
            <person name="Berthelot C."/>
            <person name="Brunet F."/>
            <person name="Chalopin D."/>
            <person name="Juanchich A."/>
            <person name="Bernard M."/>
            <person name="Noel B."/>
            <person name="Bento P."/>
            <person name="Da Silva C."/>
            <person name="Labadie K."/>
            <person name="Alberti A."/>
            <person name="Aury J.M."/>
            <person name="Louis A."/>
            <person name="Dehais P."/>
            <person name="Bardou P."/>
            <person name="Montfort J."/>
            <person name="Klopp C."/>
            <person name="Cabau C."/>
            <person name="Gaspin C."/>
            <person name="Thorgaard G.H."/>
            <person name="Boussaha M."/>
            <person name="Quillet E."/>
            <person name="Guyomard R."/>
            <person name="Galiana D."/>
            <person name="Bobe J."/>
            <person name="Volff J.N."/>
            <person name="Genet C."/>
            <person name="Wincker P."/>
            <person name="Jaillon O."/>
            <person name="Roest Crollius H."/>
            <person name="Guiguen Y."/>
        </authorList>
    </citation>
    <scope>NUCLEOTIDE SEQUENCE [LARGE SCALE GENOMIC DNA]</scope>
</reference>
<name>A0A060YUU5_ONCMY</name>
<dbReference type="InterPro" id="IPR038717">
    <property type="entry name" value="Tc1-like_DDE_dom"/>
</dbReference>
<dbReference type="GO" id="GO:0003676">
    <property type="term" value="F:nucleic acid binding"/>
    <property type="evidence" value="ECO:0007669"/>
    <property type="project" value="InterPro"/>
</dbReference>
<evidence type="ECO:0000313" key="3">
    <source>
        <dbReference type="Proteomes" id="UP000193380"/>
    </source>
</evidence>
<dbReference type="STRING" id="8022.A0A060YUU5"/>
<dbReference type="Proteomes" id="UP000193380">
    <property type="component" value="Unassembled WGS sequence"/>
</dbReference>
<dbReference type="Gene3D" id="3.30.420.10">
    <property type="entry name" value="Ribonuclease H-like superfamily/Ribonuclease H"/>
    <property type="match status" value="1"/>
</dbReference>
<evidence type="ECO:0000259" key="1">
    <source>
        <dbReference type="Pfam" id="PF13358"/>
    </source>
</evidence>
<organism evidence="2 3">
    <name type="scientific">Oncorhynchus mykiss</name>
    <name type="common">Rainbow trout</name>
    <name type="synonym">Salmo gairdneri</name>
    <dbReference type="NCBI Taxonomy" id="8022"/>
    <lineage>
        <taxon>Eukaryota</taxon>
        <taxon>Metazoa</taxon>
        <taxon>Chordata</taxon>
        <taxon>Craniata</taxon>
        <taxon>Vertebrata</taxon>
        <taxon>Euteleostomi</taxon>
        <taxon>Actinopterygii</taxon>
        <taxon>Neopterygii</taxon>
        <taxon>Teleostei</taxon>
        <taxon>Protacanthopterygii</taxon>
        <taxon>Salmoniformes</taxon>
        <taxon>Salmonidae</taxon>
        <taxon>Salmoninae</taxon>
        <taxon>Oncorhynchus</taxon>
    </lineage>
</organism>
<reference evidence="2" key="2">
    <citation type="submission" date="2014-03" db="EMBL/GenBank/DDBJ databases">
        <authorList>
            <person name="Genoscope - CEA"/>
        </authorList>
    </citation>
    <scope>NUCLEOTIDE SEQUENCE</scope>
</reference>
<feature type="non-terminal residue" evidence="2">
    <location>
        <position position="1"/>
    </location>
</feature>
<evidence type="ECO:0000313" key="2">
    <source>
        <dbReference type="EMBL" id="CDQ95357.1"/>
    </source>
</evidence>
<dbReference type="PaxDb" id="8022-A0A060YUU5"/>
<protein>
    <recommendedName>
        <fullName evidence="1">Tc1-like transposase DDE domain-containing protein</fullName>
    </recommendedName>
</protein>
<feature type="domain" description="Tc1-like transposase DDE" evidence="1">
    <location>
        <begin position="3"/>
        <end position="84"/>
    </location>
</feature>
<dbReference type="InterPro" id="IPR036397">
    <property type="entry name" value="RNaseH_sf"/>
</dbReference>